<evidence type="ECO:0000313" key="2">
    <source>
        <dbReference type="EnsemblMetazoa" id="PPA32808.1"/>
    </source>
</evidence>
<dbReference type="InterPro" id="IPR004827">
    <property type="entry name" value="bZIP"/>
</dbReference>
<dbReference type="SUPFAM" id="SSF57959">
    <property type="entry name" value="Leucine zipper domain"/>
    <property type="match status" value="1"/>
</dbReference>
<evidence type="ECO:0000256" key="1">
    <source>
        <dbReference type="SAM" id="MobiDB-lite"/>
    </source>
</evidence>
<evidence type="ECO:0000313" key="3">
    <source>
        <dbReference type="Proteomes" id="UP000005239"/>
    </source>
</evidence>
<organism evidence="2 3">
    <name type="scientific">Pristionchus pacificus</name>
    <name type="common">Parasitic nematode worm</name>
    <dbReference type="NCBI Taxonomy" id="54126"/>
    <lineage>
        <taxon>Eukaryota</taxon>
        <taxon>Metazoa</taxon>
        <taxon>Ecdysozoa</taxon>
        <taxon>Nematoda</taxon>
        <taxon>Chromadorea</taxon>
        <taxon>Rhabditida</taxon>
        <taxon>Rhabditina</taxon>
        <taxon>Diplogasteromorpha</taxon>
        <taxon>Diplogasteroidea</taxon>
        <taxon>Neodiplogasteridae</taxon>
        <taxon>Pristionchus</taxon>
    </lineage>
</organism>
<dbReference type="GO" id="GO:0003700">
    <property type="term" value="F:DNA-binding transcription factor activity"/>
    <property type="evidence" value="ECO:0007669"/>
    <property type="project" value="InterPro"/>
</dbReference>
<name>A0A2A6BXF1_PRIPA</name>
<feature type="region of interest" description="Disordered" evidence="1">
    <location>
        <begin position="221"/>
        <end position="241"/>
    </location>
</feature>
<feature type="compositionally biased region" description="Low complexity" evidence="1">
    <location>
        <begin position="57"/>
        <end position="73"/>
    </location>
</feature>
<dbReference type="CDD" id="cd14686">
    <property type="entry name" value="bZIP"/>
    <property type="match status" value="1"/>
</dbReference>
<dbReference type="Pfam" id="PF07716">
    <property type="entry name" value="bZIP_2"/>
    <property type="match status" value="1"/>
</dbReference>
<dbReference type="AlphaFoldDB" id="A0A2A6BXF1"/>
<feature type="region of interest" description="Disordered" evidence="1">
    <location>
        <begin position="57"/>
        <end position="81"/>
    </location>
</feature>
<protein>
    <submittedName>
        <fullName evidence="2">BZIP domain-containing protein</fullName>
    </submittedName>
</protein>
<dbReference type="Proteomes" id="UP000005239">
    <property type="component" value="Unassembled WGS sequence"/>
</dbReference>
<accession>A0A8R1UKY2</accession>
<proteinExistence type="predicted"/>
<dbReference type="SMART" id="SM00338">
    <property type="entry name" value="BRLZ"/>
    <property type="match status" value="1"/>
</dbReference>
<reference evidence="3" key="1">
    <citation type="journal article" date="2008" name="Nat. Genet.">
        <title>The Pristionchus pacificus genome provides a unique perspective on nematode lifestyle and parasitism.</title>
        <authorList>
            <person name="Dieterich C."/>
            <person name="Clifton S.W."/>
            <person name="Schuster L.N."/>
            <person name="Chinwalla A."/>
            <person name="Delehaunty K."/>
            <person name="Dinkelacker I."/>
            <person name="Fulton L."/>
            <person name="Fulton R."/>
            <person name="Godfrey J."/>
            <person name="Minx P."/>
            <person name="Mitreva M."/>
            <person name="Roeseler W."/>
            <person name="Tian H."/>
            <person name="Witte H."/>
            <person name="Yang S.P."/>
            <person name="Wilson R.K."/>
            <person name="Sommer R.J."/>
        </authorList>
    </citation>
    <scope>NUCLEOTIDE SEQUENCE [LARGE SCALE GENOMIC DNA]</scope>
    <source>
        <strain evidence="3">PS312</strain>
    </source>
</reference>
<reference evidence="2" key="2">
    <citation type="submission" date="2022-06" db="UniProtKB">
        <authorList>
            <consortium name="EnsemblMetazoa"/>
        </authorList>
    </citation>
    <scope>IDENTIFICATION</scope>
    <source>
        <strain evidence="2">PS312</strain>
    </source>
</reference>
<gene>
    <name evidence="2" type="primary">WBGene00205668</name>
</gene>
<dbReference type="PROSITE" id="PS50217">
    <property type="entry name" value="BZIP"/>
    <property type="match status" value="1"/>
</dbReference>
<accession>A0A2A6BXF1</accession>
<sequence>MKSRIFLYPQCSTPFPHSSVVDHLLKTPGQATQQLAYHPLFPSPAWSPTCSASPASSIPSPCSITDPPGAATPQPSPPAAAWKEETKDDVERSTLAASTVSALDVADETVPGAVTYEPINLPDFHAYIDDIVLSVKREIRAENIKMVNRAENTKVRFASKIAVPPVRDEQYHGKYVAGIPNLQPNLDYIVPSFKKEIRAENIQDDGPLKKRVVRRASMNREEVEPAVVPPPGEGEERKEEEDGFMICCGRRAKPIDISARKRKLPMKAETAASAKKKKVMDAVEMATRIRTQNRAAAKKYRQRMKERRMEMDEETEVLEQEQARLLQHVQQLTVEVNHIHLVLSEIPGDVEEYKQKLLRMDLRCPFPLGDNG</sequence>
<keyword evidence="3" id="KW-1185">Reference proteome</keyword>
<dbReference type="PROSITE" id="PS00036">
    <property type="entry name" value="BZIP_BASIC"/>
    <property type="match status" value="1"/>
</dbReference>
<dbReference type="Gene3D" id="1.20.5.170">
    <property type="match status" value="1"/>
</dbReference>
<dbReference type="InterPro" id="IPR046347">
    <property type="entry name" value="bZIP_sf"/>
</dbReference>
<dbReference type="EnsemblMetazoa" id="PPA32808.1">
    <property type="protein sequence ID" value="PPA32808.1"/>
    <property type="gene ID" value="WBGene00205668"/>
</dbReference>